<proteinExistence type="predicted"/>
<dbReference type="RefSeq" id="WP_170039510.1">
    <property type="nucleotide sequence ID" value="NZ_JABDTL010000002.1"/>
</dbReference>
<protein>
    <submittedName>
        <fullName evidence="1">Uncharacterized protein</fullName>
    </submittedName>
</protein>
<evidence type="ECO:0000313" key="1">
    <source>
        <dbReference type="EMBL" id="MBB6069932.1"/>
    </source>
</evidence>
<evidence type="ECO:0000313" key="2">
    <source>
        <dbReference type="Proteomes" id="UP000582837"/>
    </source>
</evidence>
<reference evidence="1 2" key="1">
    <citation type="submission" date="2020-08" db="EMBL/GenBank/DDBJ databases">
        <title>Genomic Encyclopedia of Type Strains, Phase IV (KMG-IV): sequencing the most valuable type-strain genomes for metagenomic binning, comparative biology and taxonomic classification.</title>
        <authorList>
            <person name="Goeker M."/>
        </authorList>
    </citation>
    <scope>NUCLEOTIDE SEQUENCE [LARGE SCALE GENOMIC DNA]</scope>
    <source>
        <strain evidence="1 2">DSM 29007</strain>
    </source>
</reference>
<gene>
    <name evidence="1" type="ORF">HNQ61_001549</name>
</gene>
<name>A0A841GQW2_9BACT</name>
<organism evidence="1 2">
    <name type="scientific">Longimicrobium terrae</name>
    <dbReference type="NCBI Taxonomy" id="1639882"/>
    <lineage>
        <taxon>Bacteria</taxon>
        <taxon>Pseudomonadati</taxon>
        <taxon>Gemmatimonadota</taxon>
        <taxon>Longimicrobiia</taxon>
        <taxon>Longimicrobiales</taxon>
        <taxon>Longimicrobiaceae</taxon>
        <taxon>Longimicrobium</taxon>
    </lineage>
</organism>
<keyword evidence="2" id="KW-1185">Reference proteome</keyword>
<dbReference type="AlphaFoldDB" id="A0A841GQW2"/>
<comment type="caution">
    <text evidence="1">The sequence shown here is derived from an EMBL/GenBank/DDBJ whole genome shotgun (WGS) entry which is preliminary data.</text>
</comment>
<dbReference type="EMBL" id="JACHIA010000003">
    <property type="protein sequence ID" value="MBB6069932.1"/>
    <property type="molecule type" value="Genomic_DNA"/>
</dbReference>
<dbReference type="Proteomes" id="UP000582837">
    <property type="component" value="Unassembled WGS sequence"/>
</dbReference>
<sequence>MIRIIGRRSKGHPWRKVMWMDGAVNDHPRMASLRIISSTHPEAASVDLSCG</sequence>
<accession>A0A841GQW2</accession>